<comment type="similarity">
    <text evidence="4">Belongs to the cyclin family.</text>
</comment>
<dbReference type="OrthoDB" id="5590282at2759"/>
<dbReference type="FunFam" id="1.10.472.10:FF:000001">
    <property type="entry name" value="G2/mitotic-specific cyclin"/>
    <property type="match status" value="1"/>
</dbReference>
<dbReference type="InterPro" id="IPR048258">
    <property type="entry name" value="Cyclins_cyclin-box"/>
</dbReference>
<dbReference type="PANTHER" id="PTHR10177">
    <property type="entry name" value="CYCLINS"/>
    <property type="match status" value="1"/>
</dbReference>
<keyword evidence="1" id="KW-0132">Cell division</keyword>
<dbReference type="OMA" id="VECERDL"/>
<evidence type="ECO:0000256" key="4">
    <source>
        <dbReference type="RuleBase" id="RU000383"/>
    </source>
</evidence>
<dbReference type="InterPro" id="IPR006671">
    <property type="entry name" value="Cyclin_N"/>
</dbReference>
<dbReference type="InterPro" id="IPR013763">
    <property type="entry name" value="Cyclin-like_dom"/>
</dbReference>
<dbReference type="Pfam" id="PF00134">
    <property type="entry name" value="Cyclin_N"/>
    <property type="match status" value="1"/>
</dbReference>
<dbReference type="SMART" id="SM00385">
    <property type="entry name" value="CYCLIN"/>
    <property type="match status" value="2"/>
</dbReference>
<dbReference type="Pfam" id="PF02984">
    <property type="entry name" value="Cyclin_C"/>
    <property type="match status" value="1"/>
</dbReference>
<feature type="domain" description="Cyclin C-terminal" evidence="7">
    <location>
        <begin position="585"/>
        <end position="705"/>
    </location>
</feature>
<keyword evidence="9" id="KW-1185">Reference proteome</keyword>
<dbReference type="SMART" id="SM01332">
    <property type="entry name" value="Cyclin_C"/>
    <property type="match status" value="1"/>
</dbReference>
<dbReference type="EMBL" id="CCYD01000524">
    <property type="protein sequence ID" value="CEG41110.1"/>
    <property type="molecule type" value="Genomic_DNA"/>
</dbReference>
<feature type="region of interest" description="Disordered" evidence="5">
    <location>
        <begin position="25"/>
        <end position="61"/>
    </location>
</feature>
<reference evidence="9" key="1">
    <citation type="submission" date="2014-09" db="EMBL/GenBank/DDBJ databases">
        <authorList>
            <person name="Sharma Rahul"/>
            <person name="Thines Marco"/>
        </authorList>
    </citation>
    <scope>NUCLEOTIDE SEQUENCE [LARGE SCALE GENOMIC DNA]</scope>
</reference>
<dbReference type="InterPro" id="IPR036915">
    <property type="entry name" value="Cyclin-like_sf"/>
</dbReference>
<dbReference type="InterPro" id="IPR004367">
    <property type="entry name" value="Cyclin_C-dom"/>
</dbReference>
<dbReference type="Gene3D" id="1.10.472.10">
    <property type="entry name" value="Cyclin-like"/>
    <property type="match status" value="2"/>
</dbReference>
<evidence type="ECO:0000256" key="1">
    <source>
        <dbReference type="ARBA" id="ARBA00022618"/>
    </source>
</evidence>
<dbReference type="RefSeq" id="XP_024577479.1">
    <property type="nucleotide sequence ID" value="XM_024726843.1"/>
</dbReference>
<proteinExistence type="inferred from homology"/>
<organism evidence="8 9">
    <name type="scientific">Plasmopara halstedii</name>
    <name type="common">Downy mildew of sunflower</name>
    <dbReference type="NCBI Taxonomy" id="4781"/>
    <lineage>
        <taxon>Eukaryota</taxon>
        <taxon>Sar</taxon>
        <taxon>Stramenopiles</taxon>
        <taxon>Oomycota</taxon>
        <taxon>Peronosporomycetes</taxon>
        <taxon>Peronosporales</taxon>
        <taxon>Peronosporaceae</taxon>
        <taxon>Plasmopara</taxon>
    </lineage>
</organism>
<evidence type="ECO:0000313" key="9">
    <source>
        <dbReference type="Proteomes" id="UP000054928"/>
    </source>
</evidence>
<protein>
    <submittedName>
        <fullName evidence="8">Cyclin a1</fullName>
    </submittedName>
</protein>
<keyword evidence="2 4" id="KW-0195">Cyclin</keyword>
<keyword evidence="3" id="KW-0131">Cell cycle</keyword>
<accession>A0A0P1AIJ2</accession>
<evidence type="ECO:0000256" key="5">
    <source>
        <dbReference type="SAM" id="MobiDB-lite"/>
    </source>
</evidence>
<sequence>MVFNQLSKMVQLQWQHLRNALDAKGHEHRMHQRLEKKQAKQKRKATRRAMREARRAKRKERHKLLSPTIIDEHANDVFSSSSDHGIESNSTPETCSKDSAHFAEALLADDGAVFIMNDTTGGQPDRLQSNIGVSTFSKETVESKVTVYAVATVPKIPIEITLEVKPQLDQKQCNFYDSLGGYSTVDEEEDELRELRTRSHRESDAELDVHNGSATVLPTAKKDLHPSIHEKQPGDNIVGSGSSPVTAESSLEMFSTRSLKSLFETEHIDELINLELIDEYRTFDKETSRSFSVADNEYDGLRALSSKISVAMNQSSDVGTISDLNRRATPSSKMQELEVSFDSRVETVPNTNEFLNVNLSAEYSKSSFAMVKNGLIQASTTLPRLLSKEVYGAIEPPRQHLNGNIFNVKTESEPSVSEAVVKMTEKNASQPVAFLEKEMIAGDFGMPDKAIHEYASSIYESLCAREHRYHVTENIFAKQQSVRPKMRAVLVDWLVEVHQRFELETQTLFLTVNYIDRYLAQISVQSQRFQLVGVAALLIASKFEEIYPCDMDDLLYICERSYAKDDLVDCERSLLNVLNFNLAVPSVSSFLGYYLSYFDEEDELIGQLASYFAERSLMDFTFGATYEPSIIASSCLLVAHCYAKGQAPSLVWSSRLEDLTGYAAESITPCTRDLWLILTQPCELVAVATKYSTKEFGEVAHLPLENLKAVFD</sequence>
<dbReference type="SUPFAM" id="SSF47954">
    <property type="entry name" value="Cyclin-like"/>
    <property type="match status" value="2"/>
</dbReference>
<dbReference type="STRING" id="4781.A0A0P1AIJ2"/>
<dbReference type="PROSITE" id="PS00292">
    <property type="entry name" value="CYCLINS"/>
    <property type="match status" value="1"/>
</dbReference>
<evidence type="ECO:0000313" key="8">
    <source>
        <dbReference type="EMBL" id="CEG41110.1"/>
    </source>
</evidence>
<dbReference type="Proteomes" id="UP000054928">
    <property type="component" value="Unassembled WGS sequence"/>
</dbReference>
<evidence type="ECO:0000256" key="2">
    <source>
        <dbReference type="ARBA" id="ARBA00023127"/>
    </source>
</evidence>
<feature type="compositionally biased region" description="Basic residues" evidence="5">
    <location>
        <begin position="39"/>
        <end position="61"/>
    </location>
</feature>
<name>A0A0P1AIJ2_PLAHL</name>
<evidence type="ECO:0000256" key="3">
    <source>
        <dbReference type="ARBA" id="ARBA00023306"/>
    </source>
</evidence>
<feature type="domain" description="Cyclin-like" evidence="6">
    <location>
        <begin position="589"/>
        <end position="676"/>
    </location>
</feature>
<dbReference type="InterPro" id="IPR039361">
    <property type="entry name" value="Cyclin"/>
</dbReference>
<dbReference type="AlphaFoldDB" id="A0A0P1AIJ2"/>
<evidence type="ECO:0000259" key="6">
    <source>
        <dbReference type="SMART" id="SM00385"/>
    </source>
</evidence>
<feature type="region of interest" description="Disordered" evidence="5">
    <location>
        <begin position="225"/>
        <end position="244"/>
    </location>
</feature>
<dbReference type="GeneID" id="36406330"/>
<dbReference type="GO" id="GO:0051301">
    <property type="term" value="P:cell division"/>
    <property type="evidence" value="ECO:0007669"/>
    <property type="project" value="UniProtKB-KW"/>
</dbReference>
<evidence type="ECO:0000259" key="7">
    <source>
        <dbReference type="SMART" id="SM01332"/>
    </source>
</evidence>
<feature type="domain" description="Cyclin-like" evidence="6">
    <location>
        <begin position="492"/>
        <end position="576"/>
    </location>
</feature>